<accession>A0A6I4V5F9</accession>
<evidence type="ECO:0000313" key="3">
    <source>
        <dbReference type="Proteomes" id="UP000471435"/>
    </source>
</evidence>
<dbReference type="Gene3D" id="3.40.30.10">
    <property type="entry name" value="Glutaredoxin"/>
    <property type="match status" value="1"/>
</dbReference>
<dbReference type="RefSeq" id="WP_160730804.1">
    <property type="nucleotide sequence ID" value="NZ_CANLWR010000002.1"/>
</dbReference>
<feature type="signal peptide" evidence="1">
    <location>
        <begin position="1"/>
        <end position="19"/>
    </location>
</feature>
<protein>
    <submittedName>
        <fullName evidence="2">Thioredoxin family protein</fullName>
    </submittedName>
</protein>
<comment type="caution">
    <text evidence="2">The sequence shown here is derived from an EMBL/GenBank/DDBJ whole genome shotgun (WGS) entry which is preliminary data.</text>
</comment>
<dbReference type="SUPFAM" id="SSF52833">
    <property type="entry name" value="Thioredoxin-like"/>
    <property type="match status" value="1"/>
</dbReference>
<sequence length="177" mass="18891">MRGSLLAAALFALTLAGCASTGTQMTAASGSEKHPEARLYDASRNAAADVDAALSRARSSGNHILIVLGANWCHDSRAFAGWTETPRFKELLGYHYETVFVNVGMPQTGDGHNIEIARRFGIDEIVGTPTVLILSPSGSLLNGETAGSWRNAASRTEQSIYEELAGYIQHDPEVVAE</sequence>
<dbReference type="Pfam" id="PF13899">
    <property type="entry name" value="Thioredoxin_7"/>
    <property type="match status" value="1"/>
</dbReference>
<dbReference type="AlphaFoldDB" id="A0A6I4V5F9"/>
<dbReference type="PROSITE" id="PS51257">
    <property type="entry name" value="PROKAR_LIPOPROTEIN"/>
    <property type="match status" value="1"/>
</dbReference>
<evidence type="ECO:0000256" key="1">
    <source>
        <dbReference type="SAM" id="SignalP"/>
    </source>
</evidence>
<keyword evidence="3" id="KW-1185">Reference proteome</keyword>
<dbReference type="Proteomes" id="UP000471435">
    <property type="component" value="Unassembled WGS sequence"/>
</dbReference>
<keyword evidence="1" id="KW-0732">Signal</keyword>
<dbReference type="OrthoDB" id="7629852at2"/>
<dbReference type="CDD" id="cd02947">
    <property type="entry name" value="TRX_family"/>
    <property type="match status" value="1"/>
</dbReference>
<feature type="chain" id="PRO_5026118269" evidence="1">
    <location>
        <begin position="20"/>
        <end position="177"/>
    </location>
</feature>
<organism evidence="2 3">
    <name type="scientific">Pontixanthobacter luteolus</name>
    <dbReference type="NCBI Taxonomy" id="295089"/>
    <lineage>
        <taxon>Bacteria</taxon>
        <taxon>Pseudomonadati</taxon>
        <taxon>Pseudomonadota</taxon>
        <taxon>Alphaproteobacteria</taxon>
        <taxon>Sphingomonadales</taxon>
        <taxon>Erythrobacteraceae</taxon>
        <taxon>Pontixanthobacter</taxon>
    </lineage>
</organism>
<proteinExistence type="predicted"/>
<name>A0A6I4V5F9_9SPHN</name>
<reference evidence="2 3" key="1">
    <citation type="submission" date="2019-12" db="EMBL/GenBank/DDBJ databases">
        <title>Genomic-based taxomic classification of the family Erythrobacteraceae.</title>
        <authorList>
            <person name="Xu L."/>
        </authorList>
    </citation>
    <scope>NUCLEOTIDE SEQUENCE [LARGE SCALE GENOMIC DNA]</scope>
    <source>
        <strain evidence="2 3">SW-109</strain>
    </source>
</reference>
<dbReference type="EMBL" id="WTYP01000002">
    <property type="protein sequence ID" value="MXP47514.1"/>
    <property type="molecule type" value="Genomic_DNA"/>
</dbReference>
<evidence type="ECO:0000313" key="2">
    <source>
        <dbReference type="EMBL" id="MXP47514.1"/>
    </source>
</evidence>
<gene>
    <name evidence="2" type="ORF">GRI43_08995</name>
</gene>
<dbReference type="InterPro" id="IPR036249">
    <property type="entry name" value="Thioredoxin-like_sf"/>
</dbReference>